<dbReference type="AlphaFoldDB" id="A0A438F300"/>
<comment type="caution">
    <text evidence="3">The sequence shown here is derived from an EMBL/GenBank/DDBJ whole genome shotgun (WGS) entry which is preliminary data.</text>
</comment>
<dbReference type="EMBL" id="QGNW01001128">
    <property type="protein sequence ID" value="RVW54379.1"/>
    <property type="molecule type" value="Genomic_DNA"/>
</dbReference>
<evidence type="ECO:0000313" key="4">
    <source>
        <dbReference type="Proteomes" id="UP000288805"/>
    </source>
</evidence>
<dbReference type="Pfam" id="PF03140">
    <property type="entry name" value="DUF247"/>
    <property type="match status" value="2"/>
</dbReference>
<organism evidence="3 4">
    <name type="scientific">Vitis vinifera</name>
    <name type="common">Grape</name>
    <dbReference type="NCBI Taxonomy" id="29760"/>
    <lineage>
        <taxon>Eukaryota</taxon>
        <taxon>Viridiplantae</taxon>
        <taxon>Streptophyta</taxon>
        <taxon>Embryophyta</taxon>
        <taxon>Tracheophyta</taxon>
        <taxon>Spermatophyta</taxon>
        <taxon>Magnoliopsida</taxon>
        <taxon>eudicotyledons</taxon>
        <taxon>Gunneridae</taxon>
        <taxon>Pentapetalae</taxon>
        <taxon>rosids</taxon>
        <taxon>Vitales</taxon>
        <taxon>Vitaceae</taxon>
        <taxon>Viteae</taxon>
        <taxon>Vitis</taxon>
    </lineage>
</organism>
<feature type="compositionally biased region" description="Polar residues" evidence="1">
    <location>
        <begin position="28"/>
        <end position="38"/>
    </location>
</feature>
<dbReference type="InterPro" id="IPR004158">
    <property type="entry name" value="DUF247_pln"/>
</dbReference>
<feature type="transmembrane region" description="Helical" evidence="2">
    <location>
        <begin position="397"/>
        <end position="423"/>
    </location>
</feature>
<dbReference type="Proteomes" id="UP000288805">
    <property type="component" value="Unassembled WGS sequence"/>
</dbReference>
<keyword evidence="2" id="KW-1133">Transmembrane helix</keyword>
<gene>
    <name evidence="3" type="primary">VvCHDh000002_45</name>
    <name evidence="3" type="ORF">CK203_068470</name>
</gene>
<proteinExistence type="predicted"/>
<keyword evidence="2" id="KW-0812">Transmembrane</keyword>
<evidence type="ECO:0000256" key="1">
    <source>
        <dbReference type="SAM" id="MobiDB-lite"/>
    </source>
</evidence>
<feature type="compositionally biased region" description="Basic and acidic residues" evidence="1">
    <location>
        <begin position="39"/>
        <end position="55"/>
    </location>
</feature>
<name>A0A438F300_VITVI</name>
<protein>
    <submittedName>
        <fullName evidence="3">UPF0481 protein</fullName>
    </submittedName>
</protein>
<dbReference type="PANTHER" id="PTHR31170">
    <property type="entry name" value="BNAC04G53230D PROTEIN"/>
    <property type="match status" value="1"/>
</dbReference>
<accession>A0A438F300</accession>
<reference evidence="3 4" key="1">
    <citation type="journal article" date="2018" name="PLoS Genet.">
        <title>Population sequencing reveals clonal diversity and ancestral inbreeding in the grapevine cultivar Chardonnay.</title>
        <authorList>
            <person name="Roach M.J."/>
            <person name="Johnson D.L."/>
            <person name="Bohlmann J."/>
            <person name="van Vuuren H.J."/>
            <person name="Jones S.J."/>
            <person name="Pretorius I.S."/>
            <person name="Schmidt S.A."/>
            <person name="Borneman A.R."/>
        </authorList>
    </citation>
    <scope>NUCLEOTIDE SEQUENCE [LARGE SCALE GENOMIC DNA]</scope>
    <source>
        <strain evidence="4">cv. Chardonnay</strain>
        <tissue evidence="3">Leaf</tissue>
    </source>
</reference>
<evidence type="ECO:0000256" key="2">
    <source>
        <dbReference type="SAM" id="Phobius"/>
    </source>
</evidence>
<dbReference type="PANTHER" id="PTHR31170:SF25">
    <property type="entry name" value="BNAA09G04570D PROTEIN"/>
    <property type="match status" value="1"/>
</dbReference>
<sequence>MEHQAIVIVDESVKENEITGAEMRGMKSVSNGASSSMPQDERKENDEARHWHDEARQTRKARLDYSLPLIEHRLGERRSRVRGPYYRGKASLIKFDECKWFFLDKFLFRGRALGRSLQLYLNMMVELEGRAKDCYSNLVPMLGHDFVEMMLLDGCFVVELLRLLGESEDSIDEEDPIFTRPWLIPPLIRDLLKLENQLLFFILDSLFSWSRGAEETETLPLLALKVFDLALPRSPEAILPFQHLEAKHLLHLFHQSLLPPQWVMMTDPHRPADQPMQCNQVLQIPSITINDFTSSPLINCVVWERCLEEGSNYFTDYISFMSCLINQPRDVAFLCSDGIIFAFSQDDQHVTKLFKQLGKISGFKVRDCYLSEQVREIEAYYSSNWATMKHTYFSTPWSFISVFSAFILILLTMVQALMSVWSYQRQFG</sequence>
<feature type="region of interest" description="Disordered" evidence="1">
    <location>
        <begin position="19"/>
        <end position="55"/>
    </location>
</feature>
<keyword evidence="2" id="KW-0472">Membrane</keyword>
<evidence type="ECO:0000313" key="3">
    <source>
        <dbReference type="EMBL" id="RVW54379.1"/>
    </source>
</evidence>